<dbReference type="GO" id="GO:0051536">
    <property type="term" value="F:iron-sulfur cluster binding"/>
    <property type="evidence" value="ECO:0007669"/>
    <property type="project" value="UniProtKB-KW"/>
</dbReference>
<dbReference type="Pfam" id="PF02775">
    <property type="entry name" value="TPP_enzyme_C"/>
    <property type="match status" value="1"/>
</dbReference>
<evidence type="ECO:0000256" key="8">
    <source>
        <dbReference type="ARBA" id="ARBA00023014"/>
    </source>
</evidence>
<keyword evidence="4" id="KW-0479">Metal-binding</keyword>
<dbReference type="InterPro" id="IPR032686">
    <property type="entry name" value="PFO_beta_C"/>
</dbReference>
<feature type="domain" description="Thiamine pyrophosphate enzyme TPP-binding" evidence="10">
    <location>
        <begin position="53"/>
        <end position="195"/>
    </location>
</feature>
<dbReference type="AlphaFoldDB" id="A0A1W2DG54"/>
<evidence type="ECO:0000256" key="2">
    <source>
        <dbReference type="ARBA" id="ARBA00001964"/>
    </source>
</evidence>
<dbReference type="OrthoDB" id="9775140at2"/>
<protein>
    <submittedName>
        <fullName evidence="12">2-oxoglutarate ferredoxin oxidoreductase subunit beta</fullName>
    </submittedName>
</protein>
<keyword evidence="5" id="KW-0460">Magnesium</keyword>
<evidence type="ECO:0000256" key="9">
    <source>
        <dbReference type="ARBA" id="ARBA00023052"/>
    </source>
</evidence>
<dbReference type="PANTHER" id="PTHR48084">
    <property type="entry name" value="2-OXOGLUTARATE OXIDOREDUCTASE SUBUNIT KORB-RELATED"/>
    <property type="match status" value="1"/>
</dbReference>
<evidence type="ECO:0000256" key="4">
    <source>
        <dbReference type="ARBA" id="ARBA00022723"/>
    </source>
</evidence>
<dbReference type="InterPro" id="IPR011896">
    <property type="entry name" value="OFOB"/>
</dbReference>
<feature type="domain" description="Pyruvate ferredoxin oxidoreductase beta subunit C-terminal" evidence="11">
    <location>
        <begin position="199"/>
        <end position="262"/>
    </location>
</feature>
<dbReference type="GO" id="GO:0044281">
    <property type="term" value="P:small molecule metabolic process"/>
    <property type="evidence" value="ECO:0007669"/>
    <property type="project" value="UniProtKB-ARBA"/>
</dbReference>
<evidence type="ECO:0000259" key="11">
    <source>
        <dbReference type="Pfam" id="PF12367"/>
    </source>
</evidence>
<organism evidence="12 13">
    <name type="scientific">Desulfocicer vacuolatum DSM 3385</name>
    <dbReference type="NCBI Taxonomy" id="1121400"/>
    <lineage>
        <taxon>Bacteria</taxon>
        <taxon>Pseudomonadati</taxon>
        <taxon>Thermodesulfobacteriota</taxon>
        <taxon>Desulfobacteria</taxon>
        <taxon>Desulfobacterales</taxon>
        <taxon>Desulfobacteraceae</taxon>
        <taxon>Desulfocicer</taxon>
    </lineage>
</organism>
<gene>
    <name evidence="12" type="ORF">SAMN02746065_11785</name>
</gene>
<evidence type="ECO:0000256" key="3">
    <source>
        <dbReference type="ARBA" id="ARBA00001966"/>
    </source>
</evidence>
<evidence type="ECO:0000313" key="12">
    <source>
        <dbReference type="EMBL" id="SMC96443.1"/>
    </source>
</evidence>
<dbReference type="GO" id="GO:0046872">
    <property type="term" value="F:metal ion binding"/>
    <property type="evidence" value="ECO:0007669"/>
    <property type="project" value="UniProtKB-KW"/>
</dbReference>
<evidence type="ECO:0000256" key="6">
    <source>
        <dbReference type="ARBA" id="ARBA00023002"/>
    </source>
</evidence>
<dbReference type="RefSeq" id="WP_084070265.1">
    <property type="nucleotide sequence ID" value="NZ_FWXY01000017.1"/>
</dbReference>
<dbReference type="NCBIfam" id="TIGR02177">
    <property type="entry name" value="PorB_KorB"/>
    <property type="match status" value="1"/>
</dbReference>
<dbReference type="InterPro" id="IPR051457">
    <property type="entry name" value="2-oxoacid:Fd_oxidoreductase"/>
</dbReference>
<evidence type="ECO:0000256" key="1">
    <source>
        <dbReference type="ARBA" id="ARBA00001946"/>
    </source>
</evidence>
<evidence type="ECO:0000259" key="10">
    <source>
        <dbReference type="Pfam" id="PF02775"/>
    </source>
</evidence>
<reference evidence="12 13" key="1">
    <citation type="submission" date="2017-04" db="EMBL/GenBank/DDBJ databases">
        <authorList>
            <person name="Afonso C.L."/>
            <person name="Miller P.J."/>
            <person name="Scott M.A."/>
            <person name="Spackman E."/>
            <person name="Goraichik I."/>
            <person name="Dimitrov K.M."/>
            <person name="Suarez D.L."/>
            <person name="Swayne D.E."/>
        </authorList>
    </citation>
    <scope>NUCLEOTIDE SEQUENCE [LARGE SCALE GENOMIC DNA]</scope>
    <source>
        <strain evidence="12 13">DSM 3385</strain>
    </source>
</reference>
<dbReference type="InterPro" id="IPR029061">
    <property type="entry name" value="THDP-binding"/>
</dbReference>
<dbReference type="SUPFAM" id="SSF52518">
    <property type="entry name" value="Thiamin diphosphate-binding fold (THDP-binding)"/>
    <property type="match status" value="1"/>
</dbReference>
<name>A0A1W2DG54_9BACT</name>
<dbReference type="Proteomes" id="UP000192418">
    <property type="component" value="Unassembled WGS sequence"/>
</dbReference>
<keyword evidence="6" id="KW-0560">Oxidoreductase</keyword>
<dbReference type="STRING" id="1121400.SAMN02746065_11785"/>
<sequence>MVQPNDYNNDFENKWCPGCGNFLILNAMKQAFAAQNIPPEKMMFISGIGQAGKTPHFIQGNIFHTLHGRALPVATGAKTANHDLNIVVNSGDGDCYGEGGNHFLAAIRRNVDITLLVHNNQVYGLTKGQASPTTALGTVTRLQNQGTTSQSFNPMSVALAAGIGFLARGFSGKTEQLTDLIRRAMAYPGFALIDILQPCVSFNKINTQKWYMDRVYDIEETGHDSADFAKAMALAMKWGDKIPTGVLYEQETVPFHQRIKALGKKTLISHAFDARKVSRAIL</sequence>
<comment type="cofactor">
    <cofactor evidence="2">
        <name>thiamine diphosphate</name>
        <dbReference type="ChEBI" id="CHEBI:58937"/>
    </cofactor>
</comment>
<dbReference type="InterPro" id="IPR011766">
    <property type="entry name" value="TPP_enzyme_TPP-bd"/>
</dbReference>
<keyword evidence="9" id="KW-0786">Thiamine pyrophosphate</keyword>
<comment type="cofactor">
    <cofactor evidence="1">
        <name>Mg(2+)</name>
        <dbReference type="ChEBI" id="CHEBI:18420"/>
    </cofactor>
</comment>
<dbReference type="Gene3D" id="3.40.50.970">
    <property type="match status" value="1"/>
</dbReference>
<evidence type="ECO:0000313" key="13">
    <source>
        <dbReference type="Proteomes" id="UP000192418"/>
    </source>
</evidence>
<dbReference type="PANTHER" id="PTHR48084:SF4">
    <property type="entry name" value="2-OXOGLUTARATE OXIDOREDUCTASE SUBUNIT KORB"/>
    <property type="match status" value="1"/>
</dbReference>
<comment type="cofactor">
    <cofactor evidence="3">
        <name>[4Fe-4S] cluster</name>
        <dbReference type="ChEBI" id="CHEBI:49883"/>
    </cofactor>
</comment>
<dbReference type="GO" id="GO:0016625">
    <property type="term" value="F:oxidoreductase activity, acting on the aldehyde or oxo group of donors, iron-sulfur protein as acceptor"/>
    <property type="evidence" value="ECO:0007669"/>
    <property type="project" value="UniProtKB-ARBA"/>
</dbReference>
<dbReference type="Pfam" id="PF12367">
    <property type="entry name" value="PFO_beta_C"/>
    <property type="match status" value="1"/>
</dbReference>
<dbReference type="CDD" id="cd03375">
    <property type="entry name" value="TPP_OGFOR"/>
    <property type="match status" value="1"/>
</dbReference>
<evidence type="ECO:0000256" key="7">
    <source>
        <dbReference type="ARBA" id="ARBA00023004"/>
    </source>
</evidence>
<keyword evidence="13" id="KW-1185">Reference proteome</keyword>
<evidence type="ECO:0000256" key="5">
    <source>
        <dbReference type="ARBA" id="ARBA00022842"/>
    </source>
</evidence>
<dbReference type="GO" id="GO:0045333">
    <property type="term" value="P:cellular respiration"/>
    <property type="evidence" value="ECO:0007669"/>
    <property type="project" value="UniProtKB-ARBA"/>
</dbReference>
<proteinExistence type="predicted"/>
<accession>A0A1W2DG54</accession>
<keyword evidence="8" id="KW-0411">Iron-sulfur</keyword>
<dbReference type="GO" id="GO:0030976">
    <property type="term" value="F:thiamine pyrophosphate binding"/>
    <property type="evidence" value="ECO:0007669"/>
    <property type="project" value="InterPro"/>
</dbReference>
<dbReference type="EMBL" id="FWXY01000017">
    <property type="protein sequence ID" value="SMC96443.1"/>
    <property type="molecule type" value="Genomic_DNA"/>
</dbReference>
<keyword evidence="7" id="KW-0408">Iron</keyword>